<evidence type="ECO:0000256" key="2">
    <source>
        <dbReference type="ARBA" id="ARBA00022840"/>
    </source>
</evidence>
<dbReference type="EMBL" id="JBHZOL010000004">
    <property type="protein sequence ID" value="MFE4104763.1"/>
    <property type="molecule type" value="Genomic_DNA"/>
</dbReference>
<keyword evidence="2" id="KW-0067">ATP-binding</keyword>
<comment type="caution">
    <text evidence="6">The sequence shown here is derived from an EMBL/GenBank/DDBJ whole genome shotgun (WGS) entry which is preliminary data.</text>
</comment>
<dbReference type="Gene3D" id="3.30.190.10">
    <property type="entry name" value="Ribulose bisphosphate carboxylase, small subunit"/>
    <property type="match status" value="1"/>
</dbReference>
<dbReference type="InterPro" id="IPR003959">
    <property type="entry name" value="ATPase_AAA_core"/>
</dbReference>
<keyword evidence="1" id="KW-0547">Nucleotide-binding</keyword>
<comment type="similarity">
    <text evidence="3">Belongs to the RuBisCO activase family.</text>
</comment>
<evidence type="ECO:0000256" key="3">
    <source>
        <dbReference type="ARBA" id="ARBA00025781"/>
    </source>
</evidence>
<dbReference type="CDD" id="cd00307">
    <property type="entry name" value="RuBisCO_small_like"/>
    <property type="match status" value="1"/>
</dbReference>
<evidence type="ECO:0000313" key="7">
    <source>
        <dbReference type="Proteomes" id="UP001600165"/>
    </source>
</evidence>
<dbReference type="InterPro" id="IPR000894">
    <property type="entry name" value="RuBisCO_ssu_dom"/>
</dbReference>
<organism evidence="6 7">
    <name type="scientific">Almyronema epifaneia S1</name>
    <dbReference type="NCBI Taxonomy" id="2991925"/>
    <lineage>
        <taxon>Bacteria</taxon>
        <taxon>Bacillati</taxon>
        <taxon>Cyanobacteriota</taxon>
        <taxon>Cyanophyceae</taxon>
        <taxon>Nodosilineales</taxon>
        <taxon>Nodosilineaceae</taxon>
        <taxon>Almyronema</taxon>
        <taxon>Almyronema epifaneia</taxon>
    </lineage>
</organism>
<feature type="compositionally biased region" description="Low complexity" evidence="4">
    <location>
        <begin position="317"/>
        <end position="331"/>
    </location>
</feature>
<accession>A0ABW6I9D2</accession>
<feature type="region of interest" description="Disordered" evidence="4">
    <location>
        <begin position="293"/>
        <end position="333"/>
    </location>
</feature>
<sequence>MTYYVSPRFLNKLAVHITKNFLNLPQVKVPLILGVHGRKGEGKTFQCELVYERMGIEVVHISGGELESPDAGDPARLVRLRYREAAELVRVRGVMAVLMINDLDAGAGRFDATTQYTVNTQLVNNTLMNIADTPTNVQLPGSYDDKPIQRIPIIVTGNDFSTLYAPLIRDGRMEKFYWEPDHRDRVGIVGGIFAADGLSQSEIEQLVDTFANQAIDFFGALRSRIYDEQILDFIQAVGVENISRNVVNTEQPPSFRKPNFNLAHLLDVGQQMVSEQGRVQTMGLVREYNQALQAQPARAPQPQGFYRSYSPTPNGNAPAAVPSAAPSASSPQLNSETVNQVHHLLQQGYQVGVEHVDQRRFRTNSWQSCAAIQTHNPTEALSALERCLASHPDDYVRLIGIDSRNKRRVLEQIIQRP</sequence>
<dbReference type="Gene3D" id="3.40.50.300">
    <property type="entry name" value="P-loop containing nucleotide triphosphate hydrolases"/>
    <property type="match status" value="1"/>
</dbReference>
<dbReference type="SMART" id="SM00961">
    <property type="entry name" value="RuBisCO_small"/>
    <property type="match status" value="1"/>
</dbReference>
<evidence type="ECO:0000256" key="4">
    <source>
        <dbReference type="SAM" id="MobiDB-lite"/>
    </source>
</evidence>
<evidence type="ECO:0000256" key="1">
    <source>
        <dbReference type="ARBA" id="ARBA00022741"/>
    </source>
</evidence>
<dbReference type="Gene3D" id="1.10.8.1070">
    <property type="match status" value="1"/>
</dbReference>
<dbReference type="InterPro" id="IPR027417">
    <property type="entry name" value="P-loop_NTPase"/>
</dbReference>
<name>A0ABW6I9D2_9CYAN</name>
<evidence type="ECO:0000259" key="5">
    <source>
        <dbReference type="SMART" id="SM00961"/>
    </source>
</evidence>
<proteinExistence type="inferred from homology"/>
<protein>
    <submittedName>
        <fullName evidence="6">Ribulose bisphosphate carboxylase small subunit</fullName>
    </submittedName>
</protein>
<dbReference type="SUPFAM" id="SSF55239">
    <property type="entry name" value="RuBisCO, small subunit"/>
    <property type="match status" value="1"/>
</dbReference>
<dbReference type="InterPro" id="IPR036385">
    <property type="entry name" value="RuBisCO_ssu_sf"/>
</dbReference>
<dbReference type="Pfam" id="PF00101">
    <property type="entry name" value="RuBisCO_small"/>
    <property type="match status" value="1"/>
</dbReference>
<dbReference type="Pfam" id="PF00004">
    <property type="entry name" value="AAA"/>
    <property type="match status" value="1"/>
</dbReference>
<dbReference type="PANTHER" id="PTHR32429:SF11">
    <property type="entry name" value="RIBULOSE BISPHOSPHATE CARBOXYLASE_OXYGENASE ACTIVASE, CHLOROPLASTIC"/>
    <property type="match status" value="1"/>
</dbReference>
<dbReference type="RefSeq" id="WP_377960358.1">
    <property type="nucleotide sequence ID" value="NZ_JBHZOL010000004.1"/>
</dbReference>
<dbReference type="InterPro" id="IPR048571">
    <property type="entry name" value="RuBisCO_activase_AAA_helical"/>
</dbReference>
<dbReference type="Pfam" id="PF21228">
    <property type="entry name" value="RuBisCO_activase_AAA_helical"/>
    <property type="match status" value="1"/>
</dbReference>
<dbReference type="PANTHER" id="PTHR32429">
    <property type="match status" value="1"/>
</dbReference>
<dbReference type="SUPFAM" id="SSF52540">
    <property type="entry name" value="P-loop containing nucleoside triphosphate hydrolases"/>
    <property type="match status" value="1"/>
</dbReference>
<feature type="domain" description="Ribulose bisphosphate carboxylase small subunit" evidence="5">
    <location>
        <begin position="322"/>
        <end position="417"/>
    </location>
</feature>
<dbReference type="InterPro" id="IPR044960">
    <property type="entry name" value="RCA-like"/>
</dbReference>
<dbReference type="Proteomes" id="UP001600165">
    <property type="component" value="Unassembled WGS sequence"/>
</dbReference>
<evidence type="ECO:0000313" key="6">
    <source>
        <dbReference type="EMBL" id="MFE4104763.1"/>
    </source>
</evidence>
<reference evidence="6 7" key="1">
    <citation type="submission" date="2024-10" db="EMBL/GenBank/DDBJ databases">
        <authorList>
            <person name="Ratan Roy A."/>
            <person name="Morales Sandoval P.H."/>
            <person name="De Los Santos Villalobos S."/>
            <person name="Chakraborty S."/>
            <person name="Mukherjee J."/>
        </authorList>
    </citation>
    <scope>NUCLEOTIDE SEQUENCE [LARGE SCALE GENOMIC DNA]</scope>
    <source>
        <strain evidence="6 7">S1</strain>
    </source>
</reference>
<feature type="compositionally biased region" description="Low complexity" evidence="4">
    <location>
        <begin position="293"/>
        <end position="303"/>
    </location>
</feature>
<gene>
    <name evidence="6" type="ORF">ACFVKH_00645</name>
</gene>
<keyword evidence="7" id="KW-1185">Reference proteome</keyword>